<organism evidence="8 9">
    <name type="scientific">Hymenobacter humi</name>
    <dbReference type="NCBI Taxonomy" id="1411620"/>
    <lineage>
        <taxon>Bacteria</taxon>
        <taxon>Pseudomonadati</taxon>
        <taxon>Bacteroidota</taxon>
        <taxon>Cytophagia</taxon>
        <taxon>Cytophagales</taxon>
        <taxon>Hymenobacteraceae</taxon>
        <taxon>Hymenobacter</taxon>
    </lineage>
</organism>
<feature type="domain" description="PAS" evidence="7">
    <location>
        <begin position="126"/>
        <end position="196"/>
    </location>
</feature>
<evidence type="ECO:0000256" key="4">
    <source>
        <dbReference type="ARBA" id="ARBA00022679"/>
    </source>
</evidence>
<evidence type="ECO:0000313" key="8">
    <source>
        <dbReference type="EMBL" id="MFC7666251.1"/>
    </source>
</evidence>
<dbReference type="InterPro" id="IPR052162">
    <property type="entry name" value="Sensor_kinase/Photoreceptor"/>
</dbReference>
<dbReference type="Pfam" id="PF08447">
    <property type="entry name" value="PAS_3"/>
    <property type="match status" value="1"/>
</dbReference>
<dbReference type="Gene3D" id="3.30.450.20">
    <property type="entry name" value="PAS domain"/>
    <property type="match status" value="2"/>
</dbReference>
<dbReference type="EMBL" id="JBHTEK010000001">
    <property type="protein sequence ID" value="MFC7666251.1"/>
    <property type="molecule type" value="Genomic_DNA"/>
</dbReference>
<dbReference type="InterPro" id="IPR013655">
    <property type="entry name" value="PAS_fold_3"/>
</dbReference>
<keyword evidence="4" id="KW-0808">Transferase</keyword>
<dbReference type="SMART" id="SM00091">
    <property type="entry name" value="PAS"/>
    <property type="match status" value="1"/>
</dbReference>
<keyword evidence="5" id="KW-0418">Kinase</keyword>
<evidence type="ECO:0000256" key="6">
    <source>
        <dbReference type="SAM" id="MobiDB-lite"/>
    </source>
</evidence>
<evidence type="ECO:0000256" key="1">
    <source>
        <dbReference type="ARBA" id="ARBA00000085"/>
    </source>
</evidence>
<comment type="caution">
    <text evidence="8">The sequence shown here is derived from an EMBL/GenBank/DDBJ whole genome shotgun (WGS) entry which is preliminary data.</text>
</comment>
<protein>
    <recommendedName>
        <fullName evidence="2">histidine kinase</fullName>
        <ecNumber evidence="2">2.7.13.3</ecNumber>
    </recommendedName>
</protein>
<name>A0ABW2U2H4_9BACT</name>
<gene>
    <name evidence="8" type="ORF">ACFQT0_01505</name>
</gene>
<keyword evidence="3" id="KW-0597">Phosphoprotein</keyword>
<feature type="compositionally biased region" description="Basic residues" evidence="6">
    <location>
        <begin position="275"/>
        <end position="291"/>
    </location>
</feature>
<feature type="region of interest" description="Disordered" evidence="6">
    <location>
        <begin position="227"/>
        <end position="291"/>
    </location>
</feature>
<comment type="catalytic activity">
    <reaction evidence="1">
        <text>ATP + protein L-histidine = ADP + protein N-phospho-L-histidine.</text>
        <dbReference type="EC" id="2.7.13.3"/>
    </reaction>
</comment>
<sequence>MPLTISTMEGPDLTFTFLSDRARKAMGPRVALGRTVAESLPEITAQGYLQFLQQVRDSGQAHFGHEERTEIQDPESGELQEHYHNFGYLPLQGESGPGVLAYGLNVTEQVQARLRNEALAAEAQAADQRLRHVTESLPSITFISNQEGQVLYVSPQWYAYTGTTAADDLDRVWQDRVHPDDAARVRQDYAAALASGTPWRYEPAPAPPRRRVPLVYKPGRARALEEARAAGRSRQWFGSDLDIHEPARNPAPPRSQRPAAQPDSEPEPGPDCHRGRPRPPLHLHQRRLQRA</sequence>
<keyword evidence="9" id="KW-1185">Reference proteome</keyword>
<dbReference type="Pfam" id="PF08448">
    <property type="entry name" value="PAS_4"/>
    <property type="match status" value="1"/>
</dbReference>
<dbReference type="InterPro" id="IPR000014">
    <property type="entry name" value="PAS"/>
</dbReference>
<dbReference type="PANTHER" id="PTHR43304:SF1">
    <property type="entry name" value="PAC DOMAIN-CONTAINING PROTEIN"/>
    <property type="match status" value="1"/>
</dbReference>
<dbReference type="NCBIfam" id="TIGR00229">
    <property type="entry name" value="sensory_box"/>
    <property type="match status" value="1"/>
</dbReference>
<evidence type="ECO:0000256" key="2">
    <source>
        <dbReference type="ARBA" id="ARBA00012438"/>
    </source>
</evidence>
<dbReference type="PANTHER" id="PTHR43304">
    <property type="entry name" value="PHYTOCHROME-LIKE PROTEIN CPH1"/>
    <property type="match status" value="1"/>
</dbReference>
<dbReference type="InterPro" id="IPR035965">
    <property type="entry name" value="PAS-like_dom_sf"/>
</dbReference>
<dbReference type="Proteomes" id="UP001596513">
    <property type="component" value="Unassembled WGS sequence"/>
</dbReference>
<evidence type="ECO:0000313" key="9">
    <source>
        <dbReference type="Proteomes" id="UP001596513"/>
    </source>
</evidence>
<dbReference type="SUPFAM" id="SSF55785">
    <property type="entry name" value="PYP-like sensor domain (PAS domain)"/>
    <property type="match status" value="1"/>
</dbReference>
<reference evidence="9" key="1">
    <citation type="journal article" date="2019" name="Int. J. Syst. Evol. Microbiol.">
        <title>The Global Catalogue of Microorganisms (GCM) 10K type strain sequencing project: providing services to taxonomists for standard genome sequencing and annotation.</title>
        <authorList>
            <consortium name="The Broad Institute Genomics Platform"/>
            <consortium name="The Broad Institute Genome Sequencing Center for Infectious Disease"/>
            <person name="Wu L."/>
            <person name="Ma J."/>
        </authorList>
    </citation>
    <scope>NUCLEOTIDE SEQUENCE [LARGE SCALE GENOMIC DNA]</scope>
    <source>
        <strain evidence="9">JCM 19635</strain>
    </source>
</reference>
<dbReference type="CDD" id="cd00130">
    <property type="entry name" value="PAS"/>
    <property type="match status" value="1"/>
</dbReference>
<evidence type="ECO:0000256" key="5">
    <source>
        <dbReference type="ARBA" id="ARBA00022777"/>
    </source>
</evidence>
<proteinExistence type="predicted"/>
<evidence type="ECO:0000256" key="3">
    <source>
        <dbReference type="ARBA" id="ARBA00022553"/>
    </source>
</evidence>
<dbReference type="InterPro" id="IPR013656">
    <property type="entry name" value="PAS_4"/>
</dbReference>
<dbReference type="EC" id="2.7.13.3" evidence="2"/>
<accession>A0ABW2U2H4</accession>
<dbReference type="RefSeq" id="WP_380205880.1">
    <property type="nucleotide sequence ID" value="NZ_JBHTEK010000001.1"/>
</dbReference>
<dbReference type="PROSITE" id="PS50112">
    <property type="entry name" value="PAS"/>
    <property type="match status" value="1"/>
</dbReference>
<evidence type="ECO:0000259" key="7">
    <source>
        <dbReference type="PROSITE" id="PS50112"/>
    </source>
</evidence>